<reference evidence="1 2" key="1">
    <citation type="submission" date="2006-04" db="EMBL/GenBank/DDBJ databases">
        <authorList>
            <person name="Nierman W.C."/>
        </authorList>
    </citation>
    <scope>NUCLEOTIDE SEQUENCE [LARGE SCALE GENOMIC DNA]</scope>
    <source>
        <strain evidence="1 2">DW4/3-1</strain>
    </source>
</reference>
<evidence type="ECO:0000313" key="1">
    <source>
        <dbReference type="EMBL" id="EAU62277.1"/>
    </source>
</evidence>
<accession>Q08P65</accession>
<dbReference type="Proteomes" id="UP000032702">
    <property type="component" value="Unassembled WGS sequence"/>
</dbReference>
<name>Q08P65_STIAD</name>
<evidence type="ECO:0000313" key="2">
    <source>
        <dbReference type="Proteomes" id="UP000032702"/>
    </source>
</evidence>
<comment type="caution">
    <text evidence="1">The sequence shown here is derived from an EMBL/GenBank/DDBJ whole genome shotgun (WGS) entry which is preliminary data.</text>
</comment>
<dbReference type="AlphaFoldDB" id="Q08P65"/>
<organism evidence="1 2">
    <name type="scientific">Stigmatella aurantiaca (strain DW4/3-1)</name>
    <dbReference type="NCBI Taxonomy" id="378806"/>
    <lineage>
        <taxon>Bacteria</taxon>
        <taxon>Pseudomonadati</taxon>
        <taxon>Myxococcota</taxon>
        <taxon>Myxococcia</taxon>
        <taxon>Myxococcales</taxon>
        <taxon>Cystobacterineae</taxon>
        <taxon>Archangiaceae</taxon>
        <taxon>Stigmatella</taxon>
    </lineage>
</organism>
<proteinExistence type="predicted"/>
<dbReference type="EMBL" id="AAMD01000253">
    <property type="protein sequence ID" value="EAU62277.1"/>
    <property type="molecule type" value="Genomic_DNA"/>
</dbReference>
<feature type="non-terminal residue" evidence="1">
    <location>
        <position position="86"/>
    </location>
</feature>
<gene>
    <name evidence="1" type="ORF">STIAU_1824</name>
</gene>
<protein>
    <submittedName>
        <fullName evidence="1">Uncharacterized protein</fullName>
    </submittedName>
</protein>
<sequence>MGTRVPVPRRQPGHGLHQRIRLQGLGHVHLEARPISSPRVLRARIGCQRDGREPLVSRLRPRPHPLEQGMAVLAWKADVRHHHVRK</sequence>